<dbReference type="Pfam" id="PF08026">
    <property type="entry name" value="Antimicrobial_5"/>
    <property type="match status" value="1"/>
</dbReference>
<dbReference type="EMBL" id="KQ982668">
    <property type="protein sequence ID" value="KYQ52474.1"/>
    <property type="molecule type" value="Genomic_DNA"/>
</dbReference>
<name>A0A151WX39_9HYME</name>
<reference evidence="2 3" key="1">
    <citation type="submission" date="2015-09" db="EMBL/GenBank/DDBJ databases">
        <title>Trachymyrmex zeteki WGS genome.</title>
        <authorList>
            <person name="Nygaard S."/>
            <person name="Hu H."/>
            <person name="Boomsma J."/>
            <person name="Zhang G."/>
        </authorList>
    </citation>
    <scope>NUCLEOTIDE SEQUENCE [LARGE SCALE GENOMIC DNA]</scope>
    <source>
        <strain evidence="2">Tzet28-1</strain>
        <tissue evidence="2">Whole body</tissue>
    </source>
</reference>
<gene>
    <name evidence="2" type="ORF">ALC60_08334</name>
</gene>
<evidence type="ECO:0008006" key="4">
    <source>
        <dbReference type="Google" id="ProtNLM"/>
    </source>
</evidence>
<feature type="chain" id="PRO_5007591491" description="Abaecin" evidence="1">
    <location>
        <begin position="20"/>
        <end position="52"/>
    </location>
</feature>
<dbReference type="InterPro" id="IPR012524">
    <property type="entry name" value="Abaecin_antimicrobial_peptide"/>
</dbReference>
<sequence>MKFHLFIFTLLLAVMSVFTYQSPVRKPPPGGWKPFPTFPGQGRYNPQIRFPH</sequence>
<keyword evidence="1" id="KW-0732">Signal</keyword>
<dbReference type="GO" id="GO:0042381">
    <property type="term" value="P:hemolymph coagulation"/>
    <property type="evidence" value="ECO:0007669"/>
    <property type="project" value="InterPro"/>
</dbReference>
<feature type="signal peptide" evidence="1">
    <location>
        <begin position="1"/>
        <end position="19"/>
    </location>
</feature>
<protein>
    <recommendedName>
        <fullName evidence="4">Abaecin</fullName>
    </recommendedName>
</protein>
<evidence type="ECO:0000313" key="2">
    <source>
        <dbReference type="EMBL" id="KYQ52474.1"/>
    </source>
</evidence>
<keyword evidence="3" id="KW-1185">Reference proteome</keyword>
<evidence type="ECO:0000256" key="1">
    <source>
        <dbReference type="SAM" id="SignalP"/>
    </source>
</evidence>
<proteinExistence type="predicted"/>
<evidence type="ECO:0000313" key="3">
    <source>
        <dbReference type="Proteomes" id="UP000075809"/>
    </source>
</evidence>
<dbReference type="Proteomes" id="UP000075809">
    <property type="component" value="Unassembled WGS sequence"/>
</dbReference>
<organism evidence="2 3">
    <name type="scientific">Mycetomoellerius zeteki</name>
    <dbReference type="NCBI Taxonomy" id="64791"/>
    <lineage>
        <taxon>Eukaryota</taxon>
        <taxon>Metazoa</taxon>
        <taxon>Ecdysozoa</taxon>
        <taxon>Arthropoda</taxon>
        <taxon>Hexapoda</taxon>
        <taxon>Insecta</taxon>
        <taxon>Pterygota</taxon>
        <taxon>Neoptera</taxon>
        <taxon>Endopterygota</taxon>
        <taxon>Hymenoptera</taxon>
        <taxon>Apocrita</taxon>
        <taxon>Aculeata</taxon>
        <taxon>Formicoidea</taxon>
        <taxon>Formicidae</taxon>
        <taxon>Myrmicinae</taxon>
        <taxon>Mycetomoellerius</taxon>
    </lineage>
</organism>
<dbReference type="AlphaFoldDB" id="A0A151WX39"/>
<dbReference type="GO" id="GO:0005576">
    <property type="term" value="C:extracellular region"/>
    <property type="evidence" value="ECO:0007669"/>
    <property type="project" value="InterPro"/>
</dbReference>
<accession>A0A151WX39</accession>